<dbReference type="Proteomes" id="UP000010366">
    <property type="component" value="Chromosome"/>
</dbReference>
<reference evidence="1 2" key="1">
    <citation type="submission" date="2012-05" db="EMBL/GenBank/DDBJ databases">
        <title>Finished chromosome of genome of Chamaesiphon sp. PCC 6605.</title>
        <authorList>
            <consortium name="US DOE Joint Genome Institute"/>
            <person name="Gugger M."/>
            <person name="Coursin T."/>
            <person name="Rippka R."/>
            <person name="Tandeau De Marsac N."/>
            <person name="Huntemann M."/>
            <person name="Wei C.-L."/>
            <person name="Han J."/>
            <person name="Detter J.C."/>
            <person name="Han C."/>
            <person name="Tapia R."/>
            <person name="Chen A."/>
            <person name="Kyrpides N."/>
            <person name="Mavromatis K."/>
            <person name="Markowitz V."/>
            <person name="Szeto E."/>
            <person name="Ivanova N."/>
            <person name="Pagani I."/>
            <person name="Pati A."/>
            <person name="Goodwin L."/>
            <person name="Nordberg H.P."/>
            <person name="Cantor M.N."/>
            <person name="Hua S.X."/>
            <person name="Woyke T."/>
            <person name="Kerfeld C.A."/>
        </authorList>
    </citation>
    <scope>NUCLEOTIDE SEQUENCE [LARGE SCALE GENOMIC DNA]</scope>
    <source>
        <strain evidence="2">ATCC 27169 / PCC 6605</strain>
    </source>
</reference>
<evidence type="ECO:0000313" key="2">
    <source>
        <dbReference type="Proteomes" id="UP000010366"/>
    </source>
</evidence>
<organism evidence="1 2">
    <name type="scientific">Chamaesiphon minutus (strain ATCC 27169 / PCC 6605)</name>
    <dbReference type="NCBI Taxonomy" id="1173020"/>
    <lineage>
        <taxon>Bacteria</taxon>
        <taxon>Bacillati</taxon>
        <taxon>Cyanobacteriota</taxon>
        <taxon>Cyanophyceae</taxon>
        <taxon>Gomontiellales</taxon>
        <taxon>Chamaesiphonaceae</taxon>
        <taxon>Chamaesiphon</taxon>
    </lineage>
</organism>
<dbReference type="AlphaFoldDB" id="K9UK01"/>
<evidence type="ECO:0000313" key="1">
    <source>
        <dbReference type="EMBL" id="AFY94756.1"/>
    </source>
</evidence>
<accession>K9UK01</accession>
<keyword evidence="2" id="KW-1185">Reference proteome</keyword>
<dbReference type="STRING" id="1173020.Cha6605_3785"/>
<dbReference type="RefSeq" id="WP_015160876.1">
    <property type="nucleotide sequence ID" value="NC_019697.1"/>
</dbReference>
<dbReference type="PATRIC" id="fig|1173020.3.peg.4337"/>
<dbReference type="eggNOG" id="COG1672">
    <property type="taxonomic scope" value="Bacteria"/>
</dbReference>
<dbReference type="HOGENOM" id="CLU_629843_0_0_3"/>
<dbReference type="EMBL" id="CP003600">
    <property type="protein sequence ID" value="AFY94756.1"/>
    <property type="molecule type" value="Genomic_DNA"/>
</dbReference>
<name>K9UK01_CHAP6</name>
<sequence>MFAVGKKVGSGLEQIIYEHFIYIVRTESPSNVLERFRSLFIEGVNYVDSRIWSAIESLAFEKTAEQNFPLIINRCCYILVNHWQMQPSGHPNITSLVNMLDNLHDVRMTYSRTVRRLRQLLQVYLQSDDYPKLRRLNAVLNGESSAKDTIGEKQLGTLISRYPYLYEHTLVSEERTFENVETIKRVQRNLRQEQETNLSHYLTYQVRRSRIKAQLGREAANNLPAVSNPTLLSTKELGLAFGQFAGKAEGDATYRDLSRGFVSQLEMQPIIKTFKGDLYDYIVSGVDSSYGRRSFNDRLYKAIYNISPDRDYQPLDEIGLLRTCTHVLNHLVIESHSKPQHFVFVDMINNLGTVFTTGLLLKVVLICQKVKPLLESRLSILFNHYESSKCKGVPWLVKSLETWNVAGAIHFGKMDASSLNFLQSLGGIRE</sequence>
<protein>
    <submittedName>
        <fullName evidence="1">Uncharacterized protein</fullName>
    </submittedName>
</protein>
<dbReference type="KEGG" id="cmp:Cha6605_3785"/>
<gene>
    <name evidence="1" type="ORF">Cha6605_3785</name>
</gene>
<proteinExistence type="predicted"/>